<feature type="signal peptide" evidence="2">
    <location>
        <begin position="1"/>
        <end position="23"/>
    </location>
</feature>
<feature type="domain" description="C2H2-type" evidence="3">
    <location>
        <begin position="65"/>
        <end position="85"/>
    </location>
</feature>
<dbReference type="AlphaFoldDB" id="A0A9I9CNZ0"/>
<name>A0A9I9CNZ0_CUCME</name>
<dbReference type="Gramene" id="MELO3C006414.2.1">
    <property type="protein sequence ID" value="MELO3C006414.2.1"/>
    <property type="gene ID" value="MELO3C006414.2"/>
</dbReference>
<accession>A0A9I9CNZ0</accession>
<feature type="region of interest" description="Disordered" evidence="1">
    <location>
        <begin position="159"/>
        <end position="236"/>
    </location>
</feature>
<feature type="compositionally biased region" description="Low complexity" evidence="1">
    <location>
        <begin position="173"/>
        <end position="187"/>
    </location>
</feature>
<protein>
    <recommendedName>
        <fullName evidence="3">C2H2-type domain-containing protein</fullName>
    </recommendedName>
</protein>
<evidence type="ECO:0000313" key="4">
    <source>
        <dbReference type="EnsemblPlants" id="MELO3C006414.2.1"/>
    </source>
</evidence>
<evidence type="ECO:0000256" key="1">
    <source>
        <dbReference type="SAM" id="MobiDB-lite"/>
    </source>
</evidence>
<organism evidence="4">
    <name type="scientific">Cucumis melo</name>
    <name type="common">Muskmelon</name>
    <dbReference type="NCBI Taxonomy" id="3656"/>
    <lineage>
        <taxon>Eukaryota</taxon>
        <taxon>Viridiplantae</taxon>
        <taxon>Streptophyta</taxon>
        <taxon>Embryophyta</taxon>
        <taxon>Tracheophyta</taxon>
        <taxon>Spermatophyta</taxon>
        <taxon>Magnoliopsida</taxon>
        <taxon>eudicotyledons</taxon>
        <taxon>Gunneridae</taxon>
        <taxon>Pentapetalae</taxon>
        <taxon>rosids</taxon>
        <taxon>fabids</taxon>
        <taxon>Cucurbitales</taxon>
        <taxon>Cucurbitaceae</taxon>
        <taxon>Benincaseae</taxon>
        <taxon>Cucumis</taxon>
    </lineage>
</organism>
<dbReference type="InterPro" id="IPR013087">
    <property type="entry name" value="Znf_C2H2_type"/>
</dbReference>
<keyword evidence="2" id="KW-0732">Signal</keyword>
<evidence type="ECO:0000256" key="2">
    <source>
        <dbReference type="SAM" id="SignalP"/>
    </source>
</evidence>
<evidence type="ECO:0000259" key="3">
    <source>
        <dbReference type="PROSITE" id="PS00028"/>
    </source>
</evidence>
<reference evidence="4" key="1">
    <citation type="submission" date="2023-03" db="UniProtKB">
        <authorList>
            <consortium name="EnsemblPlants"/>
        </authorList>
    </citation>
    <scope>IDENTIFICATION</scope>
</reference>
<dbReference type="PROSITE" id="PS00028">
    <property type="entry name" value="ZINC_FINGER_C2H2_1"/>
    <property type="match status" value="1"/>
</dbReference>
<dbReference type="EnsemblPlants" id="MELO3C006414.2.1">
    <property type="protein sequence ID" value="MELO3C006414.2.1"/>
    <property type="gene ID" value="MELO3C006414.2"/>
</dbReference>
<sequence length="236" mass="25871">MAFLLQPPLFALFFLTSFSPSWSLPWNSSSFGKSGSNPSLDDMLFTSSESSSRPSRQNTIFGAPCGLCGQVIFGSEALNHHYNYHFLQNELASFRGHSNPCSGVSHRPPFFHGQASASREPQMTLNDYLTMPPSLRSHSGAAIDMAHFLPLHPLLARPPPLPRTSTPNSMNFQQNQAVARQRRQGNQIRWNNGGVREVGGQPASEQQPPQDVIDLSSEENDCSSDGSEGLDLTLSL</sequence>
<feature type="chain" id="PRO_5039916402" description="C2H2-type domain-containing protein" evidence="2">
    <location>
        <begin position="24"/>
        <end position="236"/>
    </location>
</feature>
<proteinExistence type="predicted"/>